<gene>
    <name evidence="2" type="ORF">SYYSPA8_34930</name>
</gene>
<dbReference type="InterPro" id="IPR003737">
    <property type="entry name" value="GlcNAc_PI_deacetylase-related"/>
</dbReference>
<dbReference type="Pfam" id="PF02585">
    <property type="entry name" value="PIG-L"/>
    <property type="match status" value="1"/>
</dbReference>
<dbReference type="RefSeq" id="WP_323451541.1">
    <property type="nucleotide sequence ID" value="NZ_BSBI01000021.1"/>
</dbReference>
<evidence type="ECO:0000313" key="2">
    <source>
        <dbReference type="EMBL" id="GLF99605.1"/>
    </source>
</evidence>
<dbReference type="Gene3D" id="3.40.50.10320">
    <property type="entry name" value="LmbE-like"/>
    <property type="match status" value="1"/>
</dbReference>
<dbReference type="EMBL" id="BSBI01000021">
    <property type="protein sequence ID" value="GLF99605.1"/>
    <property type="molecule type" value="Genomic_DNA"/>
</dbReference>
<comment type="caution">
    <text evidence="2">The sequence shown here is derived from an EMBL/GenBank/DDBJ whole genome shotgun (WGS) entry which is preliminary data.</text>
</comment>
<evidence type="ECO:0000313" key="3">
    <source>
        <dbReference type="Proteomes" id="UP001291653"/>
    </source>
</evidence>
<accession>A0ABQ5PAU2</accession>
<sequence>MENAAAQSQASPASRRRFLRISALAAAGAGLEGVTLSSPAQAASAAPAIFYSPHQDDEAIGMAGSIMEHKAAGRPVYLVLVTRGENSGLLDYMNQGPCKAFTNPALCSAPGHRHSLGWVANKVDSLKDPVVIARTAEFMASAKELGVDKVINLKLVDSAYGSTADYNSLVSRIKTQILSLNDLYPGASHKFAAGWLDGNATHKACSDAAYLARRDVGDLRFHHIYAYQQRPVADRANGADYVLHIRSSWMSAKRNSILAYNTWDPARKLYSLGYHSVPTWLENAYADPREFIYTLPGNYTTGKPA</sequence>
<reference evidence="2 3" key="1">
    <citation type="submission" date="2022-10" db="EMBL/GenBank/DDBJ databases">
        <title>Draft genome sequence of Streptomyces sp. YSPA8.</title>
        <authorList>
            <person name="Moriuchi R."/>
            <person name="Dohra H."/>
            <person name="Yamamura H."/>
            <person name="Kodani S."/>
        </authorList>
    </citation>
    <scope>NUCLEOTIDE SEQUENCE [LARGE SCALE GENOMIC DNA]</scope>
    <source>
        <strain evidence="2 3">YSPA8</strain>
    </source>
</reference>
<evidence type="ECO:0000256" key="1">
    <source>
        <dbReference type="ARBA" id="ARBA00022833"/>
    </source>
</evidence>
<dbReference type="SUPFAM" id="SSF102588">
    <property type="entry name" value="LmbE-like"/>
    <property type="match status" value="1"/>
</dbReference>
<dbReference type="InterPro" id="IPR006311">
    <property type="entry name" value="TAT_signal"/>
</dbReference>
<proteinExistence type="predicted"/>
<name>A0ABQ5PAU2_9ACTN</name>
<dbReference type="Proteomes" id="UP001291653">
    <property type="component" value="Unassembled WGS sequence"/>
</dbReference>
<dbReference type="InterPro" id="IPR024078">
    <property type="entry name" value="LmbE-like_dom_sf"/>
</dbReference>
<keyword evidence="3" id="KW-1185">Reference proteome</keyword>
<protein>
    <submittedName>
        <fullName evidence="2">PIG-L family deacetylase</fullName>
    </submittedName>
</protein>
<keyword evidence="1" id="KW-0862">Zinc</keyword>
<organism evidence="2 3">
    <name type="scientific">Streptomyces yaizuensis</name>
    <dbReference type="NCBI Taxonomy" id="2989713"/>
    <lineage>
        <taxon>Bacteria</taxon>
        <taxon>Bacillati</taxon>
        <taxon>Actinomycetota</taxon>
        <taxon>Actinomycetes</taxon>
        <taxon>Kitasatosporales</taxon>
        <taxon>Streptomycetaceae</taxon>
        <taxon>Streptomyces</taxon>
    </lineage>
</organism>
<dbReference type="PROSITE" id="PS51318">
    <property type="entry name" value="TAT"/>
    <property type="match status" value="1"/>
</dbReference>